<reference evidence="28 29" key="1">
    <citation type="submission" date="2013-11" db="EMBL/GenBank/DDBJ databases">
        <title>The Damaraland mole rat (Fukomys damarensis) genome and evolution of African mole rats.</title>
        <authorList>
            <person name="Gladyshev V.N."/>
            <person name="Fang X."/>
        </authorList>
    </citation>
    <scope>NUCLEOTIDE SEQUENCE [LARGE SCALE GENOMIC DNA]</scope>
    <source>
        <tissue evidence="28">Liver</tissue>
    </source>
</reference>
<feature type="domain" description="F-box" evidence="27">
    <location>
        <begin position="10"/>
        <end position="56"/>
    </location>
</feature>
<dbReference type="Pfam" id="PF25372">
    <property type="entry name" value="DUF7885"/>
    <property type="match status" value="1"/>
</dbReference>
<keyword evidence="6" id="KW-0597">Phosphoprotein</keyword>
<dbReference type="Pfam" id="PF00130">
    <property type="entry name" value="C1_1"/>
    <property type="match status" value="1"/>
</dbReference>
<feature type="compositionally biased region" description="Acidic residues" evidence="24">
    <location>
        <begin position="665"/>
        <end position="674"/>
    </location>
</feature>
<dbReference type="PANTHER" id="PTHR15135">
    <property type="entry name" value="STAC"/>
    <property type="match status" value="1"/>
</dbReference>
<dbReference type="eggNOG" id="KOG4341">
    <property type="taxonomic scope" value="Eukaryota"/>
</dbReference>
<evidence type="ECO:0000256" key="9">
    <source>
        <dbReference type="ARBA" id="ARBA00022737"/>
    </source>
</evidence>
<gene>
    <name evidence="28" type="ORF">H920_03600</name>
</gene>
<dbReference type="InterPro" id="IPR036028">
    <property type="entry name" value="SH3-like_dom_sf"/>
</dbReference>
<dbReference type="SUPFAM" id="SSF50044">
    <property type="entry name" value="SH3-domain"/>
    <property type="match status" value="1"/>
</dbReference>
<feature type="domain" description="Phorbol-ester/DAG-type" evidence="26">
    <location>
        <begin position="539"/>
        <end position="590"/>
    </location>
</feature>
<dbReference type="GO" id="GO:0005829">
    <property type="term" value="C:cytosol"/>
    <property type="evidence" value="ECO:0007669"/>
    <property type="project" value="UniProtKB-SubCell"/>
</dbReference>
<dbReference type="InterPro" id="IPR002219">
    <property type="entry name" value="PKC_DAG/PE"/>
</dbReference>
<dbReference type="PRINTS" id="PR00452">
    <property type="entry name" value="SH3DOMAIN"/>
</dbReference>
<dbReference type="InterPro" id="IPR001452">
    <property type="entry name" value="SH3_domain"/>
</dbReference>
<keyword evidence="4" id="KW-1003">Cell membrane</keyword>
<dbReference type="InterPro" id="IPR046349">
    <property type="entry name" value="C1-like_sf"/>
</dbReference>
<dbReference type="GO" id="GO:0042383">
    <property type="term" value="C:sarcolemma"/>
    <property type="evidence" value="ECO:0007669"/>
    <property type="project" value="UniProtKB-SubCell"/>
</dbReference>
<dbReference type="PROSITE" id="PS50081">
    <property type="entry name" value="ZF_DAG_PE_2"/>
    <property type="match status" value="1"/>
</dbReference>
<evidence type="ECO:0000256" key="10">
    <source>
        <dbReference type="ARBA" id="ARBA00022771"/>
    </source>
</evidence>
<dbReference type="CDD" id="cd22115">
    <property type="entry name" value="F-box_FBXL2-like"/>
    <property type="match status" value="1"/>
</dbReference>
<dbReference type="EMBL" id="KN121896">
    <property type="protein sequence ID" value="KFO34898.1"/>
    <property type="molecule type" value="Genomic_DNA"/>
</dbReference>
<dbReference type="FunFam" id="3.80.10.10:FF:000042">
    <property type="entry name" value="F-box/LRR-repeat protein 20 isoform 2"/>
    <property type="match status" value="1"/>
</dbReference>
<dbReference type="FunFam" id="3.30.60.20:FF:000022">
    <property type="entry name" value="SH3 and cysteine-rich domain-containing protein 3 isoform 2"/>
    <property type="match status" value="1"/>
</dbReference>
<evidence type="ECO:0000256" key="15">
    <source>
        <dbReference type="ARBA" id="ARBA00062674"/>
    </source>
</evidence>
<evidence type="ECO:0000256" key="13">
    <source>
        <dbReference type="ARBA" id="ARBA00023136"/>
    </source>
</evidence>
<dbReference type="Gene3D" id="3.30.60.20">
    <property type="match status" value="1"/>
</dbReference>
<name>A0A091DWQ4_FUKDA</name>
<evidence type="ECO:0000259" key="26">
    <source>
        <dbReference type="PROSITE" id="PS50081"/>
    </source>
</evidence>
<dbReference type="GO" id="GO:0008270">
    <property type="term" value="F:zinc ion binding"/>
    <property type="evidence" value="ECO:0007669"/>
    <property type="project" value="UniProtKB-KW"/>
</dbReference>
<evidence type="ECO:0000256" key="23">
    <source>
        <dbReference type="PROSITE-ProRule" id="PRU00192"/>
    </source>
</evidence>
<evidence type="ECO:0000256" key="14">
    <source>
        <dbReference type="ARBA" id="ARBA00054848"/>
    </source>
</evidence>
<dbReference type="AlphaFoldDB" id="A0A091DWQ4"/>
<dbReference type="STRING" id="885580.ENSFDAP00000010018"/>
<dbReference type="PROSITE" id="PS50181">
    <property type="entry name" value="FBOX"/>
    <property type="match status" value="1"/>
</dbReference>
<dbReference type="GO" id="GO:0009898">
    <property type="term" value="C:cytoplasmic side of plasma membrane"/>
    <property type="evidence" value="ECO:0007669"/>
    <property type="project" value="UniProtKB-ARBA"/>
</dbReference>
<evidence type="ECO:0000256" key="16">
    <source>
        <dbReference type="ARBA" id="ARBA00065718"/>
    </source>
</evidence>
<proteinExistence type="predicted"/>
<feature type="domain" description="SH3" evidence="25">
    <location>
        <begin position="739"/>
        <end position="798"/>
    </location>
</feature>
<accession>A0A091DWQ4</accession>
<dbReference type="CDD" id="cd11985">
    <property type="entry name" value="SH3_Stac2_C"/>
    <property type="match status" value="1"/>
</dbReference>
<sequence>MRMFSNSDEAVINKKLPKELLLRIFSFLDVVTLCRCAQVSRAWNVLALDGSNWQRIDLFDFQRDIEGRVVENISKRCGGFLRKLSLRGCLGVGDNALRTFAQNCRNIEVLNLNGCTKTTDATCTSLSKFCSKLRHLDLASCTSITNMSLKALSEGCPLLEQLNISWCDQVTKDGIQALVRGCGGLKALFLKGCTQLEDEALKYIGAHCPELVTLNLQTCLQITDEGLITICRGCHKLQSLCASGCSNITDAILNALGQNCPRLRILEVARCSQLTDVGFTTLARNCHELEKMDLEECVQITDSTLIQLSIHCPRLQVLSLSHCELITDDGIRHLGNGACAHDQLEVIELDNCPLITDASLEHLKSCHSLERIELYDCQQITRAGIKRLRTHLPNIKVHAYFAPVTPPPSVGGSRQRFCSATWEDPAMPGLPLSQLVPMPAHCQLPGALLELLWDTEERRGLRGQWLQRLKRSLSLKTILRSKSMENFFLRPSSELIRPTEVLLTPPSPLPPPSPPPTSTPAASPCPALRPLAPLKPPRRHGFQEHIFKRASPCQLCHQLIVGNSKQGLRCKGCKASVHLWCSEGISCQQCPGKMSTSFRRNFSSPLLVHDPPPACAASRESPPTGLGGKVDPVYEALRYGTSLALMNRSSFSSTSESPTRSLSELAEELTEDGEGSIRSPEERPGHSGERGGVEPAERPSQPAAPTPPGSTALAESAEPAEEQSPGQQPPKALLRKEVGPMYSYVALYKFLPQESNDLALQPGDRIMLVDDSNEDWWKGKIGDRVGFFPANFVQRVRPGENVWRCCRPFPGNKEQGHLSLKENQICVGVGRGRDADGFVRVSSGKKRGLVPADALTEI</sequence>
<dbReference type="SUPFAM" id="SSF57889">
    <property type="entry name" value="Cysteine-rich domain"/>
    <property type="match status" value="1"/>
</dbReference>
<dbReference type="InterPro" id="IPR057207">
    <property type="entry name" value="FBXL15_LRR"/>
</dbReference>
<comment type="subcellular location">
    <subcellularLocation>
        <location evidence="1">Cell membrane</location>
        <location evidence="1">Sarcolemma</location>
        <topology evidence="1">Peripheral membrane protein</topology>
        <orientation evidence="1">Cytoplasmic side</orientation>
    </subcellularLocation>
    <subcellularLocation>
        <location evidence="2">Cytoplasm</location>
        <location evidence="2">Cytosol</location>
    </subcellularLocation>
</comment>
<dbReference type="PROSITE" id="PS00479">
    <property type="entry name" value="ZF_DAG_PE_1"/>
    <property type="match status" value="1"/>
</dbReference>
<keyword evidence="3 23" id="KW-0728">SH3 domain</keyword>
<keyword evidence="29" id="KW-1185">Reference proteome</keyword>
<feature type="compositionally biased region" description="Basic and acidic residues" evidence="24">
    <location>
        <begin position="679"/>
        <end position="697"/>
    </location>
</feature>
<evidence type="ECO:0000256" key="19">
    <source>
        <dbReference type="ARBA" id="ARBA00080489"/>
    </source>
</evidence>
<keyword evidence="12" id="KW-0862">Zinc</keyword>
<dbReference type="SMART" id="SM00367">
    <property type="entry name" value="LRR_CC"/>
    <property type="match status" value="12"/>
</dbReference>
<evidence type="ECO:0000313" key="29">
    <source>
        <dbReference type="Proteomes" id="UP000028990"/>
    </source>
</evidence>
<feature type="domain" description="SH3" evidence="25">
    <location>
        <begin position="801"/>
        <end position="858"/>
    </location>
</feature>
<dbReference type="Proteomes" id="UP000028990">
    <property type="component" value="Unassembled WGS sequence"/>
</dbReference>
<evidence type="ECO:0000313" key="28">
    <source>
        <dbReference type="EMBL" id="KFO34898.1"/>
    </source>
</evidence>
<dbReference type="InterPro" id="IPR035509">
    <property type="entry name" value="Stac2_SH3"/>
</dbReference>
<evidence type="ECO:0000256" key="21">
    <source>
        <dbReference type="ARBA" id="ARBA00082110"/>
    </source>
</evidence>
<keyword evidence="11" id="KW-0833">Ubl conjugation pathway</keyword>
<dbReference type="InterPro" id="IPR032675">
    <property type="entry name" value="LRR_dom_sf"/>
</dbReference>
<dbReference type="FunFam" id="1.20.1280.50:FF:000013">
    <property type="entry name" value="F-box/LRR-repeat protein 20 isoform X1"/>
    <property type="match status" value="1"/>
</dbReference>
<dbReference type="PRINTS" id="PR00499">
    <property type="entry name" value="P67PHOX"/>
</dbReference>
<evidence type="ECO:0000259" key="25">
    <source>
        <dbReference type="PROSITE" id="PS50002"/>
    </source>
</evidence>
<evidence type="ECO:0000256" key="4">
    <source>
        <dbReference type="ARBA" id="ARBA00022475"/>
    </source>
</evidence>
<dbReference type="PANTHER" id="PTHR15135:SF5">
    <property type="entry name" value="SH3 AND CYSTEINE-RICH DOMAIN-CONTAINING PROTEIN 2"/>
    <property type="match status" value="1"/>
</dbReference>
<evidence type="ECO:0000256" key="3">
    <source>
        <dbReference type="ARBA" id="ARBA00022443"/>
    </source>
</evidence>
<dbReference type="FunFam" id="2.30.30.40:FF:000073">
    <property type="entry name" value="SH3 and cysteine-rich domain-containing protein 2"/>
    <property type="match status" value="1"/>
</dbReference>
<dbReference type="SUPFAM" id="SSF52047">
    <property type="entry name" value="RNI-like"/>
    <property type="match status" value="1"/>
</dbReference>
<comment type="subunit">
    <text evidence="16">Interacts (via SH3 domains) with CACNA1S. Interacts (via SH3 domains) with CACNA1C. Has much lower affinity for CACNA1C than for CACNA1S.</text>
</comment>
<evidence type="ECO:0000256" key="22">
    <source>
        <dbReference type="ARBA" id="ARBA00083660"/>
    </source>
</evidence>
<feature type="compositionally biased region" description="Low complexity" evidence="24">
    <location>
        <begin position="519"/>
        <end position="532"/>
    </location>
</feature>
<protein>
    <recommendedName>
        <fullName evidence="18">F-box/LRR-repeat protein 20</fullName>
    </recommendedName>
    <alternativeName>
        <fullName evidence="21">24b2/STAC2</fullName>
    </alternativeName>
    <alternativeName>
        <fullName evidence="19">F-box and leucine-rich repeat protein 20</fullName>
    </alternativeName>
    <alternativeName>
        <fullName evidence="22">F-box/LRR-repeat protein 2-like</fullName>
    </alternativeName>
    <alternativeName>
        <fullName evidence="17">SH3 and cysteine-rich domain-containing protein 2</fullName>
    </alternativeName>
    <alternativeName>
        <fullName evidence="20">Src homology 3 and cysteine-rich domain-containing protein 2</fullName>
    </alternativeName>
</protein>
<dbReference type="Pfam" id="PF07653">
    <property type="entry name" value="SH3_2"/>
    <property type="match status" value="1"/>
</dbReference>
<keyword evidence="5" id="KW-0963">Cytoplasm</keyword>
<evidence type="ECO:0000256" key="7">
    <source>
        <dbReference type="ARBA" id="ARBA00022614"/>
    </source>
</evidence>
<evidence type="ECO:0000256" key="8">
    <source>
        <dbReference type="ARBA" id="ARBA00022723"/>
    </source>
</evidence>
<comment type="function">
    <text evidence="14">Plays a redundant role in promoting the expression of calcium channel CACNA1S at the cell membrane, and thereby contributes to increased channel activity. Slows down the inactivation rate of the calcium channel CACNA1C.</text>
</comment>
<keyword evidence="7" id="KW-0433">Leucine-rich repeat</keyword>
<evidence type="ECO:0000256" key="11">
    <source>
        <dbReference type="ARBA" id="ARBA00022786"/>
    </source>
</evidence>
<dbReference type="Pfam" id="PF13516">
    <property type="entry name" value="LRR_6"/>
    <property type="match status" value="2"/>
</dbReference>
<evidence type="ECO:0000256" key="20">
    <source>
        <dbReference type="ARBA" id="ARBA00080966"/>
    </source>
</evidence>
<keyword evidence="13" id="KW-0472">Membrane</keyword>
<dbReference type="Pfam" id="PF00018">
    <property type="entry name" value="SH3_1"/>
    <property type="match status" value="1"/>
</dbReference>
<feature type="region of interest" description="Disordered" evidence="24">
    <location>
        <begin position="503"/>
        <end position="534"/>
    </location>
</feature>
<dbReference type="SMART" id="SM00326">
    <property type="entry name" value="SH3"/>
    <property type="match status" value="2"/>
</dbReference>
<dbReference type="InterPro" id="IPR006553">
    <property type="entry name" value="Leu-rich_rpt_Cys-con_subtyp"/>
</dbReference>
<evidence type="ECO:0000256" key="17">
    <source>
        <dbReference type="ARBA" id="ARBA00070051"/>
    </source>
</evidence>
<evidence type="ECO:0000256" key="1">
    <source>
        <dbReference type="ARBA" id="ARBA00004278"/>
    </source>
</evidence>
<organism evidence="28 29">
    <name type="scientific">Fukomys damarensis</name>
    <name type="common">Damaraland mole rat</name>
    <name type="synonym">Cryptomys damarensis</name>
    <dbReference type="NCBI Taxonomy" id="885580"/>
    <lineage>
        <taxon>Eukaryota</taxon>
        <taxon>Metazoa</taxon>
        <taxon>Chordata</taxon>
        <taxon>Craniata</taxon>
        <taxon>Vertebrata</taxon>
        <taxon>Euteleostomi</taxon>
        <taxon>Mammalia</taxon>
        <taxon>Eutheria</taxon>
        <taxon>Euarchontoglires</taxon>
        <taxon>Glires</taxon>
        <taxon>Rodentia</taxon>
        <taxon>Hystricomorpha</taxon>
        <taxon>Bathyergidae</taxon>
        <taxon>Fukomys</taxon>
    </lineage>
</organism>
<evidence type="ECO:0000256" key="2">
    <source>
        <dbReference type="ARBA" id="ARBA00004514"/>
    </source>
</evidence>
<evidence type="ECO:0000259" key="27">
    <source>
        <dbReference type="PROSITE" id="PS50181"/>
    </source>
</evidence>
<dbReference type="PROSITE" id="PS50002">
    <property type="entry name" value="SH3"/>
    <property type="match status" value="2"/>
</dbReference>
<dbReference type="GO" id="GO:0003009">
    <property type="term" value="P:skeletal muscle contraction"/>
    <property type="evidence" value="ECO:0007669"/>
    <property type="project" value="TreeGrafter"/>
</dbReference>
<feature type="region of interest" description="Disordered" evidence="24">
    <location>
        <begin position="649"/>
        <end position="732"/>
    </location>
</feature>
<dbReference type="InterPro" id="IPR001611">
    <property type="entry name" value="Leu-rich_rpt"/>
</dbReference>
<dbReference type="InterPro" id="IPR001810">
    <property type="entry name" value="F-box_dom"/>
</dbReference>
<feature type="compositionally biased region" description="Pro residues" evidence="24">
    <location>
        <begin position="505"/>
        <end position="518"/>
    </location>
</feature>
<feature type="compositionally biased region" description="Low complexity" evidence="24">
    <location>
        <begin position="649"/>
        <end position="664"/>
    </location>
</feature>
<dbReference type="Gene3D" id="2.30.30.40">
    <property type="entry name" value="SH3 Domains"/>
    <property type="match status" value="1"/>
</dbReference>
<keyword evidence="8" id="KW-0479">Metal-binding</keyword>
<dbReference type="FunFam" id="3.80.10.10:FF:000339">
    <property type="entry name" value="F-box/LRR-repeat protein 2 isoform X1"/>
    <property type="match status" value="1"/>
</dbReference>
<dbReference type="FunFam" id="3.80.10.10:FF:000578">
    <property type="entry name" value="F-box/LRR-repeat protein 2 isoform X1"/>
    <property type="match status" value="1"/>
</dbReference>
<dbReference type="Pfam" id="PF16664">
    <property type="entry name" value="STAC2_u1"/>
    <property type="match status" value="1"/>
</dbReference>
<dbReference type="SMART" id="SM00256">
    <property type="entry name" value="FBOX"/>
    <property type="match status" value="1"/>
</dbReference>
<dbReference type="Pfam" id="PF12937">
    <property type="entry name" value="F-box-like"/>
    <property type="match status" value="1"/>
</dbReference>
<dbReference type="InterPro" id="IPR039688">
    <property type="entry name" value="STAC1/2/3"/>
</dbReference>
<dbReference type="Gene3D" id="3.80.10.10">
    <property type="entry name" value="Ribonuclease Inhibitor"/>
    <property type="match status" value="2"/>
</dbReference>
<keyword evidence="10" id="KW-0863">Zinc-finger</keyword>
<evidence type="ECO:0000256" key="5">
    <source>
        <dbReference type="ARBA" id="ARBA00022490"/>
    </source>
</evidence>
<evidence type="ECO:0000256" key="18">
    <source>
        <dbReference type="ARBA" id="ARBA00074033"/>
    </source>
</evidence>
<evidence type="ECO:0000256" key="6">
    <source>
        <dbReference type="ARBA" id="ARBA00022553"/>
    </source>
</evidence>
<comment type="subunit">
    <text evidence="15">Interacts with SKP1 and CUL1.</text>
</comment>
<evidence type="ECO:0000256" key="12">
    <source>
        <dbReference type="ARBA" id="ARBA00022833"/>
    </source>
</evidence>
<keyword evidence="9" id="KW-0677">Repeat</keyword>
<evidence type="ECO:0000256" key="24">
    <source>
        <dbReference type="SAM" id="MobiDB-lite"/>
    </source>
</evidence>
<dbReference type="GO" id="GO:1903078">
    <property type="term" value="P:positive regulation of protein localization to plasma membrane"/>
    <property type="evidence" value="ECO:0007669"/>
    <property type="project" value="UniProtKB-ARBA"/>
</dbReference>